<dbReference type="AlphaFoldDB" id="A0A4P9XKP0"/>
<feature type="domain" description="RSE1/DDB1/CPSF1 C-terminal" evidence="6">
    <location>
        <begin position="686"/>
        <end position="1001"/>
    </location>
</feature>
<evidence type="ECO:0000313" key="9">
    <source>
        <dbReference type="EMBL" id="RKP06326.1"/>
    </source>
</evidence>
<feature type="region of interest" description="Disordered" evidence="5">
    <location>
        <begin position="1015"/>
        <end position="1048"/>
    </location>
</feature>
<keyword evidence="4" id="KW-0539">Nucleus</keyword>
<dbReference type="SUPFAM" id="SSF50998">
    <property type="entry name" value="Quinoprotein alcohol dehydrogenase-like"/>
    <property type="match status" value="1"/>
</dbReference>
<dbReference type="Pfam" id="PF23726">
    <property type="entry name" value="Beta-prop_RSE1_2nd"/>
    <property type="match status" value="1"/>
</dbReference>
<dbReference type="InterPro" id="IPR058543">
    <property type="entry name" value="Beta-prop_RSE1/DDB1/CPSF1_2nd"/>
</dbReference>
<dbReference type="EMBL" id="KZ992906">
    <property type="protein sequence ID" value="RKP06326.1"/>
    <property type="molecule type" value="Genomic_DNA"/>
</dbReference>
<evidence type="ECO:0000256" key="1">
    <source>
        <dbReference type="ARBA" id="ARBA00004123"/>
    </source>
</evidence>
<dbReference type="InterPro" id="IPR015943">
    <property type="entry name" value="WD40/YVTN_repeat-like_dom_sf"/>
</dbReference>
<evidence type="ECO:0000259" key="8">
    <source>
        <dbReference type="Pfam" id="PF23726"/>
    </source>
</evidence>
<dbReference type="SUPFAM" id="SSF50978">
    <property type="entry name" value="WD40 repeat-like"/>
    <property type="match status" value="1"/>
</dbReference>
<dbReference type="PANTHER" id="PTHR10644">
    <property type="entry name" value="DNA REPAIR/RNA PROCESSING CPSF FAMILY"/>
    <property type="match status" value="1"/>
</dbReference>
<dbReference type="Pfam" id="PF10433">
    <property type="entry name" value="Beta-prop_RSE1_1st"/>
    <property type="match status" value="1"/>
</dbReference>
<dbReference type="InterPro" id="IPR018846">
    <property type="entry name" value="Beta-prop_RSE1/DDB1/CPSF1_1st"/>
</dbReference>
<feature type="domain" description="RSE1/DDB1/CPSF1 second beta-propeller" evidence="8">
    <location>
        <begin position="317"/>
        <end position="626"/>
    </location>
</feature>
<comment type="similarity">
    <text evidence="2">Belongs to the DDB1 family.</text>
</comment>
<organism evidence="9 10">
    <name type="scientific">Thamnocephalis sphaerospora</name>
    <dbReference type="NCBI Taxonomy" id="78915"/>
    <lineage>
        <taxon>Eukaryota</taxon>
        <taxon>Fungi</taxon>
        <taxon>Fungi incertae sedis</taxon>
        <taxon>Zoopagomycota</taxon>
        <taxon>Zoopagomycotina</taxon>
        <taxon>Zoopagomycetes</taxon>
        <taxon>Zoopagales</taxon>
        <taxon>Sigmoideomycetaceae</taxon>
        <taxon>Thamnocephalis</taxon>
    </lineage>
</organism>
<comment type="subcellular location">
    <subcellularLocation>
        <location evidence="1">Nucleus</location>
    </subcellularLocation>
</comment>
<dbReference type="OrthoDB" id="433457at2759"/>
<dbReference type="GO" id="GO:0005634">
    <property type="term" value="C:nucleus"/>
    <property type="evidence" value="ECO:0007669"/>
    <property type="project" value="UniProtKB-SubCell"/>
</dbReference>
<gene>
    <name evidence="9" type="ORF">THASP1DRAFT_31849</name>
</gene>
<dbReference type="Gene3D" id="2.130.10.10">
    <property type="entry name" value="YVTN repeat-like/Quinoprotein amine dehydrogenase"/>
    <property type="match status" value="3"/>
</dbReference>
<protein>
    <recommendedName>
        <fullName evidence="3">DNA damage-binding protein 1</fullName>
    </recommendedName>
</protein>
<accession>A0A4P9XKP0</accession>
<name>A0A4P9XKP0_9FUNG</name>
<keyword evidence="10" id="KW-1185">Reference proteome</keyword>
<evidence type="ECO:0000256" key="2">
    <source>
        <dbReference type="ARBA" id="ARBA00007453"/>
    </source>
</evidence>
<sequence>MSGDIRDRVGRPTECGQLVAIDPSSRFIASHLYQGIINIIVLSENSDAQDKLLKMSYSMRVEELQVIDIAFILDQEDEPLLVILYQDSHMKQHLRTYHVDMKEEELKCSGWRCLDVCPGASHLIPVPAIKGGVLITGSEYIGFVRHGQKNTSAKQRRPSDLEGEVDYTSIAVQSLPREPSNIECFGVADREGLCFLLGDHRGDFYMIDLTPSNDGVSAIATQHLGKISIPTAIAYLDNRYVYIGSHLGDAQLVRLRSEPDENNSHVEVTNTYPNIAPISDLCTIDRGLQGQDCIVTCSGGYHHGSLRIIRSGVGLIEHAVMEMANITGIWSIRPSDQSAFVDTIVMAFIGETRVLRLDEDQEMAELDELGSLCFNMQTLYAGNMDGDLLVQVTPAGVHLLDLHSGTMVHGWTPANGQHITVACASQTQLVVALPGGLIFYLELQNRQLVEVATSDLKNDVACMHMSSVESALPHTATMLAVGLWSENHLLIYRLPGLNLMTQEKLSQDITPRSVAIISLDGVLYVAAGMGDGQLIAFVCNAETLALSGRTLHVVGTQSVSLVPFTAMDGGQHVFAASDRPAVGYGELQRLTFSGVNLQEAKHICSFNSAAYPGCLAIVSGDNIIIGAVDEVRRLHIRSIPLGEMPRRICHQPSTGVLGVLTMRTETLPSDAMDLDNIHADSVEEERSYLRVFDANTFDPIDFYRMEEYELVEHVSLVTFKGSKREYFVVGTGFTYEGDMYEERTDGRILVFDLEDRKRLRLVTSRRVPGGVFQVCAFSERLLACVNSRVCIYDLEHTENGIELVEVCEQRLHIAALRCAIRGDFIAVGDLLRSVSLLSYLPNESTLSVMAHDYNRHWVTALSMLRDEVVLAADGCFNLYTVLHRSDEADEDMRQHLEEVGMFHLGDQVNQFCSGSLAAHFPGQTRPDAMRLFGTTAGMLGVAVSLTAEQYEILHQLSCNMEHLLQGFGGLDHASWRAYQDEYRTAGAFGIIDGDYVKPFLDLPLALRQAVVEGRPINTTHGKRSRDDEDIGSGGRASQRRRSPVSSIDGKPLVKPLSVTVEELTQLLEELARLH</sequence>
<dbReference type="Gene3D" id="1.10.150.910">
    <property type="match status" value="1"/>
</dbReference>
<reference evidence="10" key="1">
    <citation type="journal article" date="2018" name="Nat. Microbiol.">
        <title>Leveraging single-cell genomics to expand the fungal tree of life.</title>
        <authorList>
            <person name="Ahrendt S.R."/>
            <person name="Quandt C.A."/>
            <person name="Ciobanu D."/>
            <person name="Clum A."/>
            <person name="Salamov A."/>
            <person name="Andreopoulos B."/>
            <person name="Cheng J.F."/>
            <person name="Woyke T."/>
            <person name="Pelin A."/>
            <person name="Henrissat B."/>
            <person name="Reynolds N.K."/>
            <person name="Benny G.L."/>
            <person name="Smith M.E."/>
            <person name="James T.Y."/>
            <person name="Grigoriev I.V."/>
        </authorList>
    </citation>
    <scope>NUCLEOTIDE SEQUENCE [LARGE SCALE GENOMIC DNA]</scope>
    <source>
        <strain evidence="10">RSA 1356</strain>
    </source>
</reference>
<dbReference type="Proteomes" id="UP000271241">
    <property type="component" value="Unassembled WGS sequence"/>
</dbReference>
<proteinExistence type="inferred from homology"/>
<evidence type="ECO:0000256" key="4">
    <source>
        <dbReference type="ARBA" id="ARBA00023242"/>
    </source>
</evidence>
<evidence type="ECO:0000313" key="10">
    <source>
        <dbReference type="Proteomes" id="UP000271241"/>
    </source>
</evidence>
<evidence type="ECO:0000256" key="3">
    <source>
        <dbReference type="ARBA" id="ARBA00014577"/>
    </source>
</evidence>
<evidence type="ECO:0000259" key="7">
    <source>
        <dbReference type="Pfam" id="PF10433"/>
    </source>
</evidence>
<dbReference type="InterPro" id="IPR050358">
    <property type="entry name" value="RSE1/DDB1/CFT1"/>
</dbReference>
<evidence type="ECO:0000259" key="6">
    <source>
        <dbReference type="Pfam" id="PF03178"/>
    </source>
</evidence>
<evidence type="ECO:0000256" key="5">
    <source>
        <dbReference type="SAM" id="MobiDB-lite"/>
    </source>
</evidence>
<dbReference type="STRING" id="78915.A0A4P9XKP0"/>
<dbReference type="InterPro" id="IPR036322">
    <property type="entry name" value="WD40_repeat_dom_sf"/>
</dbReference>
<dbReference type="InterPro" id="IPR004871">
    <property type="entry name" value="RSE1/DDB1/CPSF1_C"/>
</dbReference>
<dbReference type="InterPro" id="IPR011047">
    <property type="entry name" value="Quinoprotein_ADH-like_sf"/>
</dbReference>
<feature type="domain" description="RSE1/DDB1/CPSF1 first beta-propeller" evidence="7">
    <location>
        <begin position="3"/>
        <end position="271"/>
    </location>
</feature>
<dbReference type="Pfam" id="PF03178">
    <property type="entry name" value="CPSF_A"/>
    <property type="match status" value="1"/>
</dbReference>
<dbReference type="GO" id="GO:0003676">
    <property type="term" value="F:nucleic acid binding"/>
    <property type="evidence" value="ECO:0007669"/>
    <property type="project" value="InterPro"/>
</dbReference>